<evidence type="ECO:0000313" key="1">
    <source>
        <dbReference type="EMBL" id="PKK68363.1"/>
    </source>
</evidence>
<comment type="caution">
    <text evidence="1">The sequence shown here is derived from an EMBL/GenBank/DDBJ whole genome shotgun (WGS) entry which is preliminary data.</text>
</comment>
<reference evidence="1 2" key="2">
    <citation type="submission" date="2017-10" db="EMBL/GenBank/DDBJ databases">
        <title>Extensive intraspecific genome diversity in a model arbuscular mycorrhizal fungus.</title>
        <authorList>
            <person name="Chen E.C.H."/>
            <person name="Morin E."/>
            <person name="Baudet D."/>
            <person name="Noel J."/>
            <person name="Ndikumana S."/>
            <person name="Charron P."/>
            <person name="St-Onge C."/>
            <person name="Giorgi J."/>
            <person name="Grigoriev I.V."/>
            <person name="Roux C."/>
            <person name="Martin F.M."/>
            <person name="Corradi N."/>
        </authorList>
    </citation>
    <scope>NUCLEOTIDE SEQUENCE [LARGE SCALE GENOMIC DNA]</scope>
    <source>
        <strain evidence="1 2">C2</strain>
    </source>
</reference>
<sequence length="308" mass="35778">MSETSTPYTPASTSITVAENETVTLMDKIKKDDTVKLIEFLQGQENLGLNKPAIKILENEEVNDLDFFDLTQKELERYGMKLGLVKRLVKFTKECKDKKLRAFSTYKTKKDLRKVLRKYEINSSEITKIPPFELKPVEIDNKNEELEQCITEIKRRMGIISSATSRNEARVDSHNKGKTKEFGGGIHVEHNATRKLSPYKHKKKKASVVFDDEFDYLYRIVIITLDWYFLMYTSERIYCSKDNYHIVLNEKIIKDNTELCCGVKKVMKVIIGLFKYRVKVGDSSDKKRARTRVPNGSDQIRLIDKLDL</sequence>
<evidence type="ECO:0000313" key="2">
    <source>
        <dbReference type="Proteomes" id="UP000233469"/>
    </source>
</evidence>
<dbReference type="Proteomes" id="UP000233469">
    <property type="component" value="Unassembled WGS sequence"/>
</dbReference>
<organism evidence="1 2">
    <name type="scientific">Rhizophagus irregularis</name>
    <dbReference type="NCBI Taxonomy" id="588596"/>
    <lineage>
        <taxon>Eukaryota</taxon>
        <taxon>Fungi</taxon>
        <taxon>Fungi incertae sedis</taxon>
        <taxon>Mucoromycota</taxon>
        <taxon>Glomeromycotina</taxon>
        <taxon>Glomeromycetes</taxon>
        <taxon>Glomerales</taxon>
        <taxon>Glomeraceae</taxon>
        <taxon>Rhizophagus</taxon>
    </lineage>
</organism>
<protein>
    <recommendedName>
        <fullName evidence="3">SAM domain-containing protein</fullName>
    </recommendedName>
</protein>
<dbReference type="EMBL" id="LLXL01000849">
    <property type="protein sequence ID" value="PKK68363.1"/>
    <property type="molecule type" value="Genomic_DNA"/>
</dbReference>
<dbReference type="VEuPathDB" id="FungiDB:FUN_005746"/>
<proteinExistence type="predicted"/>
<dbReference type="VEuPathDB" id="FungiDB:RhiirA1_483583"/>
<accession>A0A2N1N379</accession>
<evidence type="ECO:0008006" key="3">
    <source>
        <dbReference type="Google" id="ProtNLM"/>
    </source>
</evidence>
<dbReference type="AlphaFoldDB" id="A0A2N1N379"/>
<gene>
    <name evidence="1" type="ORF">RhiirC2_782351</name>
</gene>
<name>A0A2N1N379_9GLOM</name>
<dbReference type="VEuPathDB" id="FungiDB:RhiirFUN_020694"/>
<reference evidence="1 2" key="1">
    <citation type="submission" date="2016-04" db="EMBL/GenBank/DDBJ databases">
        <title>Genome analyses suggest a sexual origin of heterokaryosis in a supposedly ancient asexual fungus.</title>
        <authorList>
            <person name="Ropars J."/>
            <person name="Sedzielewska K."/>
            <person name="Noel J."/>
            <person name="Charron P."/>
            <person name="Farinelli L."/>
            <person name="Marton T."/>
            <person name="Kruger M."/>
            <person name="Pelin A."/>
            <person name="Brachmann A."/>
            <person name="Corradi N."/>
        </authorList>
    </citation>
    <scope>NUCLEOTIDE SEQUENCE [LARGE SCALE GENOMIC DNA]</scope>
    <source>
        <strain evidence="1 2">C2</strain>
    </source>
</reference>